<dbReference type="SMART" id="SM00448">
    <property type="entry name" value="REC"/>
    <property type="match status" value="1"/>
</dbReference>
<dbReference type="Gene3D" id="1.10.287.130">
    <property type="match status" value="1"/>
</dbReference>
<feature type="domain" description="Histidine kinase" evidence="6">
    <location>
        <begin position="307"/>
        <end position="523"/>
    </location>
</feature>
<feature type="domain" description="Response regulatory" evidence="7">
    <location>
        <begin position="18"/>
        <end position="134"/>
    </location>
</feature>
<evidence type="ECO:0000256" key="3">
    <source>
        <dbReference type="ARBA" id="ARBA00022553"/>
    </source>
</evidence>
<evidence type="ECO:0000256" key="2">
    <source>
        <dbReference type="ARBA" id="ARBA00012438"/>
    </source>
</evidence>
<feature type="domain" description="PAC" evidence="9">
    <location>
        <begin position="228"/>
        <end position="280"/>
    </location>
</feature>
<dbReference type="Pfam" id="PF02518">
    <property type="entry name" value="HATPase_c"/>
    <property type="match status" value="1"/>
</dbReference>
<evidence type="ECO:0000259" key="6">
    <source>
        <dbReference type="PROSITE" id="PS50109"/>
    </source>
</evidence>
<dbReference type="InterPro" id="IPR003594">
    <property type="entry name" value="HATPase_dom"/>
</dbReference>
<dbReference type="InterPro" id="IPR035965">
    <property type="entry name" value="PAS-like_dom_sf"/>
</dbReference>
<dbReference type="NCBIfam" id="TIGR00229">
    <property type="entry name" value="sensory_box"/>
    <property type="match status" value="1"/>
</dbReference>
<dbReference type="PROSITE" id="PS50113">
    <property type="entry name" value="PAC"/>
    <property type="match status" value="1"/>
</dbReference>
<sequence length="523" mass="58089">MNSVEQNQANNKNAENDRILLVDDNPANLHVLLQTLNGRGYKLLIAKNGESALKIAQQEKPALILLDIIMPGIDGYEVCQILKADPLTQDIAIIFLSSLDETKDKVKGLKLGATDFISKPFQSEEVIARVESQLKIHQLEQALAKRNRQLEADNERILASMTEGVIGVDQQAHITFVNHAATQLTGWNEEQLIGQNFHPLILHSYADMTPCDFDETPLWHVLNHGQPQQVEDSIFWHQQGHCFAVDYSCTPIIESGHTTGAVIVFKDITERKRSEQALQQALSELQEQQDRLTHVSRLSTMGEMAAGFAHEVNQPLTAISNYSQVCTRILKRDNVDSEILTDALEKIATQARRAGEIIARIRSFVKKPEHCIEQVDCNKLISDVVKLAEVDARNNTIQIHFCPGEEIPPIAADPVQIQQVALNLLRNAMEAMKGLDTQEEGVHISTEKISEQFVKVIVIDRGHGLSPEVAENLFTPFFTTKSTGMGIGLSVCESIMSSHGGKLGFENNPEGGTIFYFTIPIAQ</sequence>
<comment type="catalytic activity">
    <reaction evidence="1">
        <text>ATP + protein L-histidine = ADP + protein N-phospho-L-histidine.</text>
        <dbReference type="EC" id="2.7.13.3"/>
    </reaction>
</comment>
<dbReference type="CDD" id="cd19920">
    <property type="entry name" value="REC_PA4781-like"/>
    <property type="match status" value="1"/>
</dbReference>
<feature type="modified residue" description="4-aspartylphosphate" evidence="4">
    <location>
        <position position="67"/>
    </location>
</feature>
<dbReference type="InterPro" id="IPR000700">
    <property type="entry name" value="PAS-assoc_C"/>
</dbReference>
<dbReference type="Pfam" id="PF00072">
    <property type="entry name" value="Response_reg"/>
    <property type="match status" value="1"/>
</dbReference>
<dbReference type="Pfam" id="PF00512">
    <property type="entry name" value="HisKA"/>
    <property type="match status" value="1"/>
</dbReference>
<comment type="caution">
    <text evidence="10">The sequence shown here is derived from an EMBL/GenBank/DDBJ whole genome shotgun (WGS) entry which is preliminary data.</text>
</comment>
<evidence type="ECO:0000313" key="11">
    <source>
        <dbReference type="Proteomes" id="UP000690515"/>
    </source>
</evidence>
<dbReference type="SMART" id="SM00091">
    <property type="entry name" value="PAS"/>
    <property type="match status" value="1"/>
</dbReference>
<reference evidence="10 11" key="1">
    <citation type="submission" date="2021-04" db="EMBL/GenBank/DDBJ databases">
        <authorList>
            <person name="Pira H."/>
            <person name="Risdian C."/>
            <person name="Wink J."/>
        </authorList>
    </citation>
    <scope>NUCLEOTIDE SEQUENCE [LARGE SCALE GENOMIC DNA]</scope>
    <source>
        <strain evidence="10 11">WH53</strain>
    </source>
</reference>
<dbReference type="SMART" id="SM00388">
    <property type="entry name" value="HisKA"/>
    <property type="match status" value="1"/>
</dbReference>
<dbReference type="SMART" id="SM00387">
    <property type="entry name" value="HATPase_c"/>
    <property type="match status" value="1"/>
</dbReference>
<feature type="coiled-coil region" evidence="5">
    <location>
        <begin position="268"/>
        <end position="298"/>
    </location>
</feature>
<dbReference type="SUPFAM" id="SSF52172">
    <property type="entry name" value="CheY-like"/>
    <property type="match status" value="1"/>
</dbReference>
<gene>
    <name evidence="10" type="ORF">KCG35_17790</name>
</gene>
<keyword evidence="3 4" id="KW-0597">Phosphoprotein</keyword>
<feature type="domain" description="PAS" evidence="8">
    <location>
        <begin position="150"/>
        <end position="196"/>
    </location>
</feature>
<dbReference type="PANTHER" id="PTHR43547:SF2">
    <property type="entry name" value="HYBRID SIGNAL TRANSDUCTION HISTIDINE KINASE C"/>
    <property type="match status" value="1"/>
</dbReference>
<name>A0ABS5ZFT0_9GAMM</name>
<dbReference type="InterPro" id="IPR003661">
    <property type="entry name" value="HisK_dim/P_dom"/>
</dbReference>
<evidence type="ECO:0000259" key="9">
    <source>
        <dbReference type="PROSITE" id="PS50113"/>
    </source>
</evidence>
<keyword evidence="5" id="KW-0175">Coiled coil</keyword>
<dbReference type="EC" id="2.7.13.3" evidence="2"/>
<evidence type="ECO:0000256" key="1">
    <source>
        <dbReference type="ARBA" id="ARBA00000085"/>
    </source>
</evidence>
<dbReference type="InterPro" id="IPR004358">
    <property type="entry name" value="Sig_transdc_His_kin-like_C"/>
</dbReference>
<dbReference type="SUPFAM" id="SSF47384">
    <property type="entry name" value="Homodimeric domain of signal transducing histidine kinase"/>
    <property type="match status" value="1"/>
</dbReference>
<dbReference type="Proteomes" id="UP000690515">
    <property type="component" value="Unassembled WGS sequence"/>
</dbReference>
<dbReference type="InterPro" id="IPR001789">
    <property type="entry name" value="Sig_transdc_resp-reg_receiver"/>
</dbReference>
<dbReference type="SUPFAM" id="SSF55785">
    <property type="entry name" value="PYP-like sensor domain (PAS domain)"/>
    <property type="match status" value="1"/>
</dbReference>
<proteinExistence type="predicted"/>
<dbReference type="InterPro" id="IPR000014">
    <property type="entry name" value="PAS"/>
</dbReference>
<dbReference type="InterPro" id="IPR013767">
    <property type="entry name" value="PAS_fold"/>
</dbReference>
<dbReference type="CDD" id="cd00130">
    <property type="entry name" value="PAS"/>
    <property type="match status" value="1"/>
</dbReference>
<dbReference type="Gene3D" id="3.30.450.20">
    <property type="entry name" value="PAS domain"/>
    <property type="match status" value="1"/>
</dbReference>
<keyword evidence="11" id="KW-1185">Reference proteome</keyword>
<evidence type="ECO:0000259" key="8">
    <source>
        <dbReference type="PROSITE" id="PS50112"/>
    </source>
</evidence>
<dbReference type="InterPro" id="IPR036097">
    <property type="entry name" value="HisK_dim/P_sf"/>
</dbReference>
<dbReference type="RefSeq" id="WP_215821146.1">
    <property type="nucleotide sequence ID" value="NZ_JAGSOY010000054.1"/>
</dbReference>
<dbReference type="SUPFAM" id="SSF55874">
    <property type="entry name" value="ATPase domain of HSP90 chaperone/DNA topoisomerase II/histidine kinase"/>
    <property type="match status" value="1"/>
</dbReference>
<dbReference type="Gene3D" id="3.40.50.2300">
    <property type="match status" value="1"/>
</dbReference>
<dbReference type="InterPro" id="IPR036890">
    <property type="entry name" value="HATPase_C_sf"/>
</dbReference>
<dbReference type="PRINTS" id="PR00344">
    <property type="entry name" value="BCTRLSENSOR"/>
</dbReference>
<evidence type="ECO:0000256" key="5">
    <source>
        <dbReference type="SAM" id="Coils"/>
    </source>
</evidence>
<dbReference type="PROSITE" id="PS50112">
    <property type="entry name" value="PAS"/>
    <property type="match status" value="1"/>
</dbReference>
<protein>
    <recommendedName>
        <fullName evidence="2">histidine kinase</fullName>
        <ecNumber evidence="2">2.7.13.3</ecNumber>
    </recommendedName>
</protein>
<evidence type="ECO:0000313" key="10">
    <source>
        <dbReference type="EMBL" id="MBU2712924.1"/>
    </source>
</evidence>
<dbReference type="Gene3D" id="3.30.565.10">
    <property type="entry name" value="Histidine kinase-like ATPase, C-terminal domain"/>
    <property type="match status" value="1"/>
</dbReference>
<dbReference type="EMBL" id="JAGSOY010000054">
    <property type="protein sequence ID" value="MBU2712924.1"/>
    <property type="molecule type" value="Genomic_DNA"/>
</dbReference>
<dbReference type="PANTHER" id="PTHR43547">
    <property type="entry name" value="TWO-COMPONENT HISTIDINE KINASE"/>
    <property type="match status" value="1"/>
</dbReference>
<dbReference type="InterPro" id="IPR011006">
    <property type="entry name" value="CheY-like_superfamily"/>
</dbReference>
<dbReference type="PROSITE" id="PS50110">
    <property type="entry name" value="RESPONSE_REGULATORY"/>
    <property type="match status" value="1"/>
</dbReference>
<dbReference type="InterPro" id="IPR005467">
    <property type="entry name" value="His_kinase_dom"/>
</dbReference>
<dbReference type="PROSITE" id="PS50109">
    <property type="entry name" value="HIS_KIN"/>
    <property type="match status" value="1"/>
</dbReference>
<dbReference type="Pfam" id="PF00989">
    <property type="entry name" value="PAS"/>
    <property type="match status" value="1"/>
</dbReference>
<dbReference type="CDD" id="cd00082">
    <property type="entry name" value="HisKA"/>
    <property type="match status" value="1"/>
</dbReference>
<accession>A0ABS5ZFT0</accession>
<organism evidence="10 11">
    <name type="scientific">Zooshikella harenae</name>
    <dbReference type="NCBI Taxonomy" id="2827238"/>
    <lineage>
        <taxon>Bacteria</taxon>
        <taxon>Pseudomonadati</taxon>
        <taxon>Pseudomonadota</taxon>
        <taxon>Gammaproteobacteria</taxon>
        <taxon>Oceanospirillales</taxon>
        <taxon>Zooshikellaceae</taxon>
        <taxon>Zooshikella</taxon>
    </lineage>
</organism>
<evidence type="ECO:0000256" key="4">
    <source>
        <dbReference type="PROSITE-ProRule" id="PRU00169"/>
    </source>
</evidence>
<evidence type="ECO:0000259" key="7">
    <source>
        <dbReference type="PROSITE" id="PS50110"/>
    </source>
</evidence>